<evidence type="ECO:0000313" key="2">
    <source>
        <dbReference type="EMBL" id="KAF2673502.1"/>
    </source>
</evidence>
<proteinExistence type="predicted"/>
<gene>
    <name evidence="2" type="ORF">BT63DRAFT_451550</name>
</gene>
<accession>A0A6A6UMN7</accession>
<dbReference type="AlphaFoldDB" id="A0A6A6UMN7"/>
<keyword evidence="3" id="KW-1185">Reference proteome</keyword>
<protein>
    <submittedName>
        <fullName evidence="2">Uncharacterized protein</fullName>
    </submittedName>
</protein>
<evidence type="ECO:0000313" key="3">
    <source>
        <dbReference type="Proteomes" id="UP000799302"/>
    </source>
</evidence>
<dbReference type="InterPro" id="IPR045992">
    <property type="entry name" value="DUF5948"/>
</dbReference>
<feature type="chain" id="PRO_5025338180" evidence="1">
    <location>
        <begin position="18"/>
        <end position="130"/>
    </location>
</feature>
<reference evidence="2" key="1">
    <citation type="journal article" date="2020" name="Stud. Mycol.">
        <title>101 Dothideomycetes genomes: a test case for predicting lifestyles and emergence of pathogens.</title>
        <authorList>
            <person name="Haridas S."/>
            <person name="Albert R."/>
            <person name="Binder M."/>
            <person name="Bloem J."/>
            <person name="Labutti K."/>
            <person name="Salamov A."/>
            <person name="Andreopoulos B."/>
            <person name="Baker S."/>
            <person name="Barry K."/>
            <person name="Bills G."/>
            <person name="Bluhm B."/>
            <person name="Cannon C."/>
            <person name="Castanera R."/>
            <person name="Culley D."/>
            <person name="Daum C."/>
            <person name="Ezra D."/>
            <person name="Gonzalez J."/>
            <person name="Henrissat B."/>
            <person name="Kuo A."/>
            <person name="Liang C."/>
            <person name="Lipzen A."/>
            <person name="Lutzoni F."/>
            <person name="Magnuson J."/>
            <person name="Mondo S."/>
            <person name="Nolan M."/>
            <person name="Ohm R."/>
            <person name="Pangilinan J."/>
            <person name="Park H.-J."/>
            <person name="Ramirez L."/>
            <person name="Alfaro M."/>
            <person name="Sun H."/>
            <person name="Tritt A."/>
            <person name="Yoshinaga Y."/>
            <person name="Zwiers L.-H."/>
            <person name="Turgeon B."/>
            <person name="Goodwin S."/>
            <person name="Spatafora J."/>
            <person name="Crous P."/>
            <person name="Grigoriev I."/>
        </authorList>
    </citation>
    <scope>NUCLEOTIDE SEQUENCE</scope>
    <source>
        <strain evidence="2">CBS 115976</strain>
    </source>
</reference>
<dbReference type="Pfam" id="PF19373">
    <property type="entry name" value="DUF5948"/>
    <property type="match status" value="1"/>
</dbReference>
<name>A0A6A6UMN7_9PEZI</name>
<keyword evidence="1" id="KW-0732">Signal</keyword>
<dbReference type="Proteomes" id="UP000799302">
    <property type="component" value="Unassembled WGS sequence"/>
</dbReference>
<feature type="signal peptide" evidence="1">
    <location>
        <begin position="1"/>
        <end position="17"/>
    </location>
</feature>
<organism evidence="2 3">
    <name type="scientific">Microthyrium microscopicum</name>
    <dbReference type="NCBI Taxonomy" id="703497"/>
    <lineage>
        <taxon>Eukaryota</taxon>
        <taxon>Fungi</taxon>
        <taxon>Dikarya</taxon>
        <taxon>Ascomycota</taxon>
        <taxon>Pezizomycotina</taxon>
        <taxon>Dothideomycetes</taxon>
        <taxon>Dothideomycetes incertae sedis</taxon>
        <taxon>Microthyriales</taxon>
        <taxon>Microthyriaceae</taxon>
        <taxon>Microthyrium</taxon>
    </lineage>
</organism>
<evidence type="ECO:0000256" key="1">
    <source>
        <dbReference type="SAM" id="SignalP"/>
    </source>
</evidence>
<dbReference type="EMBL" id="MU004231">
    <property type="protein sequence ID" value="KAF2673502.1"/>
    <property type="molecule type" value="Genomic_DNA"/>
</dbReference>
<sequence>MHASLFTYLLLPYIIGAKRTGKRVLPANAVPYTGLVQGVYDSMVCINNTDITIDDTVTKLCCRVEHQFQKELEVYYDEGSRRCQSTGWGARVNKETMHACCEHLGRWSISWPESDQNGSEQGSGYSWRSR</sequence>